<dbReference type="PANTHER" id="PTHR43236">
    <property type="entry name" value="ANTITOXIN HIGA1"/>
    <property type="match status" value="1"/>
</dbReference>
<comment type="caution">
    <text evidence="2">The sequence shown here is derived from an EMBL/GenBank/DDBJ whole genome shotgun (WGS) entry which is preliminary data.</text>
</comment>
<gene>
    <name evidence="2" type="ORF">NP596_06780</name>
</gene>
<dbReference type="InterPro" id="IPR052345">
    <property type="entry name" value="Rad_response_metalloprotease"/>
</dbReference>
<organism evidence="2 3">
    <name type="scientific">Methylomonas rivi</name>
    <dbReference type="NCBI Taxonomy" id="2952226"/>
    <lineage>
        <taxon>Bacteria</taxon>
        <taxon>Pseudomonadati</taxon>
        <taxon>Pseudomonadota</taxon>
        <taxon>Gammaproteobacteria</taxon>
        <taxon>Methylococcales</taxon>
        <taxon>Methylococcaceae</taxon>
        <taxon>Methylomonas</taxon>
    </lineage>
</organism>
<accession>A0ABT1U2U6</accession>
<dbReference type="EMBL" id="JANIBK010000024">
    <property type="protein sequence ID" value="MCQ8128159.1"/>
    <property type="molecule type" value="Genomic_DNA"/>
</dbReference>
<reference evidence="2 3" key="1">
    <citation type="submission" date="2022-07" db="EMBL/GenBank/DDBJ databases">
        <title>Methylomonas rivi sp. nov., Methylomonas rosea sp. nov., Methylomonas aureus sp. nov. and Methylomonas subterranea sp. nov., four novel methanotrophs isolated from a freshwater creek and the deep terrestrial subsurface.</title>
        <authorList>
            <person name="Abin C."/>
            <person name="Sankaranarayanan K."/>
            <person name="Garner C."/>
            <person name="Sindelar R."/>
            <person name="Kotary K."/>
            <person name="Garner R."/>
            <person name="Barclay S."/>
            <person name="Lawson P."/>
            <person name="Krumholz L."/>
        </authorList>
    </citation>
    <scope>NUCLEOTIDE SEQUENCE [LARGE SCALE GENOMIC DNA]</scope>
    <source>
        <strain evidence="2 3">WSC-6</strain>
    </source>
</reference>
<evidence type="ECO:0000313" key="2">
    <source>
        <dbReference type="EMBL" id="MCQ8128159.1"/>
    </source>
</evidence>
<name>A0ABT1U2U6_9GAMM</name>
<feature type="domain" description="IrrE N-terminal-like" evidence="1">
    <location>
        <begin position="147"/>
        <end position="235"/>
    </location>
</feature>
<proteinExistence type="predicted"/>
<keyword evidence="3" id="KW-1185">Reference proteome</keyword>
<sequence>MTTATSHMKRLYSKLQTVGYNKKYIESLLPDWWDDAIADTPAGLQQASLILGQRFGIRSETLWTDSAELDYRLPQGMRFKHRDNVETDDLTIACALAQTLARIVLKAFPARPLPDFYPDAGELRKQLLINKPWISFQDLLQHCLDLGIPVIHLSHLPKKVKKMEGLAFQHNGRPVIVLTGKRTHGYLLFDLAHELGHITLRHVTAERSVIDREIDSEAEDDDERAANRFALELITGDPTCRSVPNGRNLRANELAKSAVMFGEKHNIDPTHIALNYAHTSEKSLNLKRWPVAIAAIKLIANDTPTDQQILREALLNTLELDELSEDDYALLQTHLSENAD</sequence>
<dbReference type="Pfam" id="PF06114">
    <property type="entry name" value="Peptidase_M78"/>
    <property type="match status" value="1"/>
</dbReference>
<dbReference type="Proteomes" id="UP001524586">
    <property type="component" value="Unassembled WGS sequence"/>
</dbReference>
<protein>
    <submittedName>
        <fullName evidence="2">ImmA/IrrE family metallo-endopeptidase</fullName>
    </submittedName>
</protein>
<dbReference type="Gene3D" id="1.10.10.2910">
    <property type="match status" value="1"/>
</dbReference>
<evidence type="ECO:0000259" key="1">
    <source>
        <dbReference type="Pfam" id="PF06114"/>
    </source>
</evidence>
<dbReference type="RefSeq" id="WP_256614531.1">
    <property type="nucleotide sequence ID" value="NZ_JANIBK010000024.1"/>
</dbReference>
<dbReference type="InterPro" id="IPR010359">
    <property type="entry name" value="IrrE_HExxH"/>
</dbReference>
<dbReference type="PANTHER" id="PTHR43236:SF1">
    <property type="entry name" value="BLL7220 PROTEIN"/>
    <property type="match status" value="1"/>
</dbReference>
<evidence type="ECO:0000313" key="3">
    <source>
        <dbReference type="Proteomes" id="UP001524586"/>
    </source>
</evidence>